<dbReference type="Proteomes" id="UP000320042">
    <property type="component" value="Unassembled WGS sequence"/>
</dbReference>
<evidence type="ECO:0000313" key="3">
    <source>
        <dbReference type="Proteomes" id="UP000320042"/>
    </source>
</evidence>
<feature type="signal peptide" evidence="1">
    <location>
        <begin position="1"/>
        <end position="20"/>
    </location>
</feature>
<evidence type="ECO:0000313" key="2">
    <source>
        <dbReference type="EMBL" id="TWR31287.1"/>
    </source>
</evidence>
<sequence>MKKIFLTTAIAALFTANVFAFNTSIKIEDEGAEHVSHAVINRFKADFSGAKNVNWTVTANSQKAEFTVDNVKMTAFYDTRGEFLGVTQYVDYKVIPAKAQKEIAARYEGYDVASVIKFDTNSADPAIEPTVYFVDIKKDNKEMLLRVTPSANVYFFQQVK</sequence>
<comment type="caution">
    <text evidence="2">The sequence shown here is derived from an EMBL/GenBank/DDBJ whole genome shotgun (WGS) entry which is preliminary data.</text>
</comment>
<dbReference type="SUPFAM" id="SSF160574">
    <property type="entry name" value="BT0923-like"/>
    <property type="match status" value="1"/>
</dbReference>
<keyword evidence="1" id="KW-0732">Signal</keyword>
<dbReference type="AlphaFoldDB" id="A0A563UIU7"/>
<accession>A0A563UIU7</accession>
<evidence type="ECO:0000256" key="1">
    <source>
        <dbReference type="SAM" id="SignalP"/>
    </source>
</evidence>
<dbReference type="OrthoDB" id="669738at2"/>
<dbReference type="Gene3D" id="3.10.450.360">
    <property type="match status" value="1"/>
</dbReference>
<reference evidence="2 3" key="1">
    <citation type="submission" date="2019-07" db="EMBL/GenBank/DDBJ databases">
        <authorList>
            <person name="Kim J."/>
        </authorList>
    </citation>
    <scope>NUCLEOTIDE SEQUENCE [LARGE SCALE GENOMIC DNA]</scope>
    <source>
        <strain evidence="3">dk17</strain>
    </source>
</reference>
<dbReference type="RefSeq" id="WP_146380185.1">
    <property type="nucleotide sequence ID" value="NZ_VOEJ01000001.1"/>
</dbReference>
<name>A0A563UIU7_9SPHI</name>
<protein>
    <recommendedName>
        <fullName evidence="4">Beta-lactamase-inhibitor-like PepSY-like domain-containing protein</fullName>
    </recommendedName>
</protein>
<gene>
    <name evidence="2" type="ORF">FPZ43_02080</name>
</gene>
<dbReference type="EMBL" id="VOEJ01000001">
    <property type="protein sequence ID" value="TWR31287.1"/>
    <property type="molecule type" value="Genomic_DNA"/>
</dbReference>
<keyword evidence="3" id="KW-1185">Reference proteome</keyword>
<feature type="chain" id="PRO_5021834062" description="Beta-lactamase-inhibitor-like PepSY-like domain-containing protein" evidence="1">
    <location>
        <begin position="21"/>
        <end position="160"/>
    </location>
</feature>
<organism evidence="2 3">
    <name type="scientific">Mucilaginibacter pallidiroseus</name>
    <dbReference type="NCBI Taxonomy" id="2599295"/>
    <lineage>
        <taxon>Bacteria</taxon>
        <taxon>Pseudomonadati</taxon>
        <taxon>Bacteroidota</taxon>
        <taxon>Sphingobacteriia</taxon>
        <taxon>Sphingobacteriales</taxon>
        <taxon>Sphingobacteriaceae</taxon>
        <taxon>Mucilaginibacter</taxon>
    </lineage>
</organism>
<evidence type="ECO:0008006" key="4">
    <source>
        <dbReference type="Google" id="ProtNLM"/>
    </source>
</evidence>
<proteinExistence type="predicted"/>